<comment type="caution">
    <text evidence="1">The sequence shown here is derived from an EMBL/GenBank/DDBJ whole genome shotgun (WGS) entry which is preliminary data.</text>
</comment>
<organism evidence="1 2">
    <name type="scientific">Coemansia guatemalensis</name>
    <dbReference type="NCBI Taxonomy" id="2761395"/>
    <lineage>
        <taxon>Eukaryota</taxon>
        <taxon>Fungi</taxon>
        <taxon>Fungi incertae sedis</taxon>
        <taxon>Zoopagomycota</taxon>
        <taxon>Kickxellomycotina</taxon>
        <taxon>Kickxellomycetes</taxon>
        <taxon>Kickxellales</taxon>
        <taxon>Kickxellaceae</taxon>
        <taxon>Coemansia</taxon>
    </lineage>
</organism>
<dbReference type="OrthoDB" id="2747778at2759"/>
<gene>
    <name evidence="1" type="ORF">H4R20_003816</name>
</gene>
<dbReference type="AlphaFoldDB" id="A0A9W8HT31"/>
<reference evidence="1" key="1">
    <citation type="submission" date="2022-07" db="EMBL/GenBank/DDBJ databases">
        <title>Phylogenomic reconstructions and comparative analyses of Kickxellomycotina fungi.</title>
        <authorList>
            <person name="Reynolds N.K."/>
            <person name="Stajich J.E."/>
            <person name="Barry K."/>
            <person name="Grigoriev I.V."/>
            <person name="Crous P."/>
            <person name="Smith M.E."/>
        </authorList>
    </citation>
    <scope>NUCLEOTIDE SEQUENCE</scope>
    <source>
        <strain evidence="1">NRRL 1565</strain>
    </source>
</reference>
<sequence>MSNQDKHSATSSPNKDGMGLNAEFVRMILEGMANNQDKMEARFLASQDRMSAEFRDSQDKMTAKLLESQDKMAAKFQESQDKMTTKLLESQERIAAVQNKTLERISNSQDALFRRIDNYISSKESPFAAPLGYSRNIEMNADNLTTPTKRGATSTSDSLVSQAISTPFVPYVRSSKNDTAHYIGLSKDYEHLFINVSMMMLLAQLGAEWMDAWKTADAAGMEAPDMSNIQDIFDTYEKDGDALCATSSGLESSYQKALCALISAVEDNLRSNGDGTIGVQWRDTHDSPMPNGRRPDGILKVGGPDVTAGWHNAVAIFELKSSRFDCTCSELRGQLLQGFTDMAEHQPRNHMLGFSISGAGEVHVYLCSQSEILYAKVGKLPVKEFLADDGAAVISFLLLVYT</sequence>
<dbReference type="Proteomes" id="UP001140094">
    <property type="component" value="Unassembled WGS sequence"/>
</dbReference>
<protein>
    <submittedName>
        <fullName evidence="1">Uncharacterized protein</fullName>
    </submittedName>
</protein>
<feature type="non-terminal residue" evidence="1">
    <location>
        <position position="1"/>
    </location>
</feature>
<dbReference type="EMBL" id="JANBUO010000873">
    <property type="protein sequence ID" value="KAJ2801085.1"/>
    <property type="molecule type" value="Genomic_DNA"/>
</dbReference>
<evidence type="ECO:0000313" key="1">
    <source>
        <dbReference type="EMBL" id="KAJ2801085.1"/>
    </source>
</evidence>
<accession>A0A9W8HT31</accession>
<name>A0A9W8HT31_9FUNG</name>
<proteinExistence type="predicted"/>
<keyword evidence="2" id="KW-1185">Reference proteome</keyword>
<evidence type="ECO:0000313" key="2">
    <source>
        <dbReference type="Proteomes" id="UP001140094"/>
    </source>
</evidence>